<protein>
    <submittedName>
        <fullName evidence="3">Amino acid transporter</fullName>
    </submittedName>
</protein>
<reference evidence="3" key="2">
    <citation type="submission" date="2020-10" db="UniProtKB">
        <authorList>
            <consortium name="WormBaseParasite"/>
        </authorList>
    </citation>
    <scope>IDENTIFICATION</scope>
</reference>
<keyword evidence="1" id="KW-1133">Transmembrane helix</keyword>
<name>A0A7E4VRW5_PANRE</name>
<feature type="transmembrane region" description="Helical" evidence="1">
    <location>
        <begin position="12"/>
        <end position="33"/>
    </location>
</feature>
<evidence type="ECO:0000256" key="1">
    <source>
        <dbReference type="SAM" id="Phobius"/>
    </source>
</evidence>
<evidence type="ECO:0000313" key="3">
    <source>
        <dbReference type="WBParaSite" id="Pan_g23417.t1"/>
    </source>
</evidence>
<sequence length="100" mass="10853">MVDTTIASNNVIAIFGGLAGIKLAFVFILRTVLTPNSGFTDTFRYTGFRRSTVTVSTESSGDIQAGIVELALGTDLARRADAEMNVSIRLLFRIVQIRLV</sequence>
<keyword evidence="2" id="KW-1185">Reference proteome</keyword>
<proteinExistence type="predicted"/>
<evidence type="ECO:0000313" key="2">
    <source>
        <dbReference type="Proteomes" id="UP000492821"/>
    </source>
</evidence>
<keyword evidence="1" id="KW-0812">Transmembrane</keyword>
<dbReference type="WBParaSite" id="Pan_g23417.t1">
    <property type="protein sequence ID" value="Pan_g23417.t1"/>
    <property type="gene ID" value="Pan_g23417"/>
</dbReference>
<organism evidence="2 3">
    <name type="scientific">Panagrellus redivivus</name>
    <name type="common">Microworm</name>
    <dbReference type="NCBI Taxonomy" id="6233"/>
    <lineage>
        <taxon>Eukaryota</taxon>
        <taxon>Metazoa</taxon>
        <taxon>Ecdysozoa</taxon>
        <taxon>Nematoda</taxon>
        <taxon>Chromadorea</taxon>
        <taxon>Rhabditida</taxon>
        <taxon>Tylenchina</taxon>
        <taxon>Panagrolaimomorpha</taxon>
        <taxon>Panagrolaimoidea</taxon>
        <taxon>Panagrolaimidae</taxon>
        <taxon>Panagrellus</taxon>
    </lineage>
</organism>
<reference evidence="2" key="1">
    <citation type="journal article" date="2013" name="Genetics">
        <title>The draft genome and transcriptome of Panagrellus redivivus are shaped by the harsh demands of a free-living lifestyle.</title>
        <authorList>
            <person name="Srinivasan J."/>
            <person name="Dillman A.R."/>
            <person name="Macchietto M.G."/>
            <person name="Heikkinen L."/>
            <person name="Lakso M."/>
            <person name="Fracchia K.M."/>
            <person name="Antoshechkin I."/>
            <person name="Mortazavi A."/>
            <person name="Wong G."/>
            <person name="Sternberg P.W."/>
        </authorList>
    </citation>
    <scope>NUCLEOTIDE SEQUENCE [LARGE SCALE GENOMIC DNA]</scope>
    <source>
        <strain evidence="2">MT8872</strain>
    </source>
</reference>
<accession>A0A7E4VRW5</accession>
<dbReference type="Proteomes" id="UP000492821">
    <property type="component" value="Unassembled WGS sequence"/>
</dbReference>
<keyword evidence="1" id="KW-0472">Membrane</keyword>
<dbReference type="AlphaFoldDB" id="A0A7E4VRW5"/>